<dbReference type="Gene3D" id="3.40.50.1820">
    <property type="entry name" value="alpha/beta hydrolase"/>
    <property type="match status" value="1"/>
</dbReference>
<dbReference type="AlphaFoldDB" id="A0A0F4NHG2"/>
<dbReference type="PANTHER" id="PTHR22946">
    <property type="entry name" value="DIENELACTONE HYDROLASE DOMAIN-CONTAINING PROTEIN-RELATED"/>
    <property type="match status" value="1"/>
</dbReference>
<dbReference type="InterPro" id="IPR010520">
    <property type="entry name" value="FrsA-like"/>
</dbReference>
<evidence type="ECO:0000256" key="1">
    <source>
        <dbReference type="ARBA" id="ARBA00022487"/>
    </source>
</evidence>
<protein>
    <recommendedName>
        <fullName evidence="3">Esterase FrsA</fullName>
        <ecNumber evidence="3">3.1.1.1</ecNumber>
    </recommendedName>
</protein>
<keyword evidence="1 3" id="KW-0719">Serine esterase</keyword>
<evidence type="ECO:0000256" key="2">
    <source>
        <dbReference type="ARBA" id="ARBA00022801"/>
    </source>
</evidence>
<dbReference type="EMBL" id="JXXV01000025">
    <property type="protein sequence ID" value="KJY82293.1"/>
    <property type="molecule type" value="Genomic_DNA"/>
</dbReference>
<dbReference type="GO" id="GO:0106435">
    <property type="term" value="F:carboxylesterase activity"/>
    <property type="evidence" value="ECO:0007669"/>
    <property type="project" value="UniProtKB-EC"/>
</dbReference>
<comment type="catalytic activity">
    <reaction evidence="3">
        <text>a carboxylic ester + H2O = an alcohol + a carboxylate + H(+)</text>
        <dbReference type="Rhea" id="RHEA:21164"/>
        <dbReference type="ChEBI" id="CHEBI:15377"/>
        <dbReference type="ChEBI" id="CHEBI:15378"/>
        <dbReference type="ChEBI" id="CHEBI:29067"/>
        <dbReference type="ChEBI" id="CHEBI:30879"/>
        <dbReference type="ChEBI" id="CHEBI:33308"/>
        <dbReference type="EC" id="3.1.1.1"/>
    </reaction>
</comment>
<name>A0A0F4NHG2_9VIBR</name>
<keyword evidence="5" id="KW-1185">Reference proteome</keyword>
<dbReference type="OrthoDB" id="5590073at2"/>
<dbReference type="InterPro" id="IPR050261">
    <property type="entry name" value="FrsA_esterase"/>
</dbReference>
<comment type="caution">
    <text evidence="4">The sequence shown here is derived from an EMBL/GenBank/DDBJ whole genome shotgun (WGS) entry which is preliminary data.</text>
</comment>
<dbReference type="NCBIfam" id="NF003460">
    <property type="entry name" value="PRK05077.1"/>
    <property type="match status" value="1"/>
</dbReference>
<dbReference type="Pfam" id="PF06500">
    <property type="entry name" value="FrsA-like"/>
    <property type="match status" value="1"/>
</dbReference>
<evidence type="ECO:0000256" key="3">
    <source>
        <dbReference type="HAMAP-Rule" id="MF_01063"/>
    </source>
</evidence>
<dbReference type="PATRIC" id="fig|579748.3.peg.2985"/>
<dbReference type="SUPFAM" id="SSF53474">
    <property type="entry name" value="alpha/beta-Hydrolases"/>
    <property type="match status" value="1"/>
</dbReference>
<dbReference type="InterPro" id="IPR043423">
    <property type="entry name" value="FrsA"/>
</dbReference>
<reference evidence="4 5" key="1">
    <citation type="journal article" date="2015" name="BMC Genomics">
        <title>Genome mining reveals unlocked bioactive potential of marine Gram-negative bacteria.</title>
        <authorList>
            <person name="Machado H."/>
            <person name="Sonnenschein E.C."/>
            <person name="Melchiorsen J."/>
            <person name="Gram L."/>
        </authorList>
    </citation>
    <scope>NUCLEOTIDE SEQUENCE [LARGE SCALE GENOMIC DNA]</scope>
    <source>
        <strain evidence="4 5">S2757</strain>
    </source>
</reference>
<organism evidence="4 5">
    <name type="scientific">Vibrio galatheae</name>
    <dbReference type="NCBI Taxonomy" id="579748"/>
    <lineage>
        <taxon>Bacteria</taxon>
        <taxon>Pseudomonadati</taxon>
        <taxon>Pseudomonadota</taxon>
        <taxon>Gammaproteobacteria</taxon>
        <taxon>Vibrionales</taxon>
        <taxon>Vibrionaceae</taxon>
        <taxon>Vibrio</taxon>
    </lineage>
</organism>
<comment type="function">
    <text evidence="3">Catalyzes the hydrolysis of esters.</text>
</comment>
<dbReference type="InterPro" id="IPR029058">
    <property type="entry name" value="AB_hydrolase_fold"/>
</dbReference>
<proteinExistence type="inferred from homology"/>
<evidence type="ECO:0000313" key="5">
    <source>
        <dbReference type="Proteomes" id="UP000033673"/>
    </source>
</evidence>
<comment type="similarity">
    <text evidence="3">Belongs to the FrsA family.</text>
</comment>
<dbReference type="RefSeq" id="WP_045956431.1">
    <property type="nucleotide sequence ID" value="NZ_JXXV01000025.1"/>
</dbReference>
<dbReference type="PANTHER" id="PTHR22946:SF4">
    <property type="entry name" value="ESTERASE FRSA"/>
    <property type="match status" value="1"/>
</dbReference>
<dbReference type="STRING" id="579748.TW81_14440"/>
<dbReference type="Proteomes" id="UP000033673">
    <property type="component" value="Unassembled WGS sequence"/>
</dbReference>
<dbReference type="HAMAP" id="MF_01063">
    <property type="entry name" value="FrsA"/>
    <property type="match status" value="1"/>
</dbReference>
<sequence>MSEEVSKNLSESLFTNHKQAKETSALTQYMPTSQTFLEQKREEDGYKWYRNLRRMQWSWQGLDPIEIEAVLAKIAASKHSRTHDDWLDTVMGYHSGNWTYEWIKLGMLHQQRSAKLKGEEAADEMFNASLCFSIAGYPHLKNDNLATQAQVLASSAYTEASNKTKYIIKRIEVPYQRKSIVAHLHLTSTEKPQPVVMVSAGLDSLQTDMWNLFRNYLAEKNIAMLTVDMPSIGHNTHWNLTEDTSCLHQAVLNELRSIPWVDHHKVGLIGFRFGGNAMVRLSFMEQDKIKACVSLGAPIHDVLSSPAKLKKMPQMYLDVLASRIGKNTVDISSLSGQLMAWSLKVQGILGSRKTRVPILAMSLENDPISPHSDNQLVALFSDYGKAKRISSKTITQGYEQSLDLAIKWLEEELIR</sequence>
<keyword evidence="2 3" id="KW-0378">Hydrolase</keyword>
<gene>
    <name evidence="3" type="primary">frsA</name>
    <name evidence="4" type="ORF">TW81_14440</name>
</gene>
<dbReference type="EC" id="3.1.1.1" evidence="3"/>
<accession>A0A0F4NHG2</accession>
<evidence type="ECO:0000313" key="4">
    <source>
        <dbReference type="EMBL" id="KJY82293.1"/>
    </source>
</evidence>